<dbReference type="PROSITE" id="PS51914">
    <property type="entry name" value="MRH"/>
    <property type="match status" value="1"/>
</dbReference>
<dbReference type="AlphaFoldDB" id="A0A1B9GT45"/>
<reference evidence="22 23" key="1">
    <citation type="submission" date="2013-07" db="EMBL/GenBank/DDBJ databases">
        <title>The Genome Sequence of Cryptococcus heveanensis BCC8398.</title>
        <authorList>
            <consortium name="The Broad Institute Genome Sequencing Platform"/>
            <person name="Cuomo C."/>
            <person name="Litvintseva A."/>
            <person name="Chen Y."/>
            <person name="Heitman J."/>
            <person name="Sun S."/>
            <person name="Springer D."/>
            <person name="Dromer F."/>
            <person name="Young S.K."/>
            <person name="Zeng Q."/>
            <person name="Gargeya S."/>
            <person name="Fitzgerald M."/>
            <person name="Abouelleil A."/>
            <person name="Alvarado L."/>
            <person name="Berlin A.M."/>
            <person name="Chapman S.B."/>
            <person name="Dewar J."/>
            <person name="Goldberg J."/>
            <person name="Griggs A."/>
            <person name="Gujja S."/>
            <person name="Hansen M."/>
            <person name="Howarth C."/>
            <person name="Imamovic A."/>
            <person name="Larimer J."/>
            <person name="McCowan C."/>
            <person name="Murphy C."/>
            <person name="Pearson M."/>
            <person name="Priest M."/>
            <person name="Roberts A."/>
            <person name="Saif S."/>
            <person name="Shea T."/>
            <person name="Sykes S."/>
            <person name="Wortman J."/>
            <person name="Nusbaum C."/>
            <person name="Birren B."/>
        </authorList>
    </citation>
    <scope>NUCLEOTIDE SEQUENCE [LARGE SCALE GENOMIC DNA]</scope>
    <source>
        <strain evidence="22 23">BCC8398</strain>
    </source>
</reference>
<dbReference type="STRING" id="1296120.A0A1B9GT45"/>
<evidence type="ECO:0000313" key="22">
    <source>
        <dbReference type="EMBL" id="OCF34211.1"/>
    </source>
</evidence>
<feature type="chain" id="PRO_5008627320" description="Autophagy-related protein 27" evidence="20">
    <location>
        <begin position="26"/>
        <end position="293"/>
    </location>
</feature>
<keyword evidence="11 19" id="KW-1133">Transmembrane helix</keyword>
<evidence type="ECO:0000256" key="2">
    <source>
        <dbReference type="ARBA" id="ARBA00004358"/>
    </source>
</evidence>
<keyword evidence="17" id="KW-0968">Cytoplasmic vesicle</keyword>
<evidence type="ECO:0000256" key="7">
    <source>
        <dbReference type="ARBA" id="ARBA00022448"/>
    </source>
</evidence>
<evidence type="ECO:0000256" key="8">
    <source>
        <dbReference type="ARBA" id="ARBA00022692"/>
    </source>
</evidence>
<dbReference type="Pfam" id="PF09451">
    <property type="entry name" value="ATG27"/>
    <property type="match status" value="1"/>
</dbReference>
<keyword evidence="7" id="KW-0813">Transport</keyword>
<dbReference type="InterPro" id="IPR009011">
    <property type="entry name" value="Man6P_isomerase_rcpt-bd_dom_sf"/>
</dbReference>
<comment type="subcellular location">
    <subcellularLocation>
        <location evidence="2">Cytoplasmic vesicle membrane</location>
        <topology evidence="2">Single-pass type I membrane protein</topology>
    </subcellularLocation>
    <subcellularLocation>
        <location evidence="4">Golgi apparatus membrane</location>
        <topology evidence="4">Single-pass type I membrane protein</topology>
    </subcellularLocation>
    <subcellularLocation>
        <location evidence="1">Mitochondrion membrane</location>
        <topology evidence="1">Single-pass membrane protein</topology>
    </subcellularLocation>
    <subcellularLocation>
        <location evidence="3">Preautophagosomal structure membrane</location>
        <topology evidence="3">Single-pass type I membrane protein</topology>
    </subcellularLocation>
</comment>
<dbReference type="PANTHER" id="PTHR15071:SF13">
    <property type="entry name" value="AUTOPHAGY-RELATED PROTEIN 27"/>
    <property type="match status" value="1"/>
</dbReference>
<evidence type="ECO:0000256" key="1">
    <source>
        <dbReference type="ARBA" id="ARBA00004304"/>
    </source>
</evidence>
<dbReference type="InterPro" id="IPR044865">
    <property type="entry name" value="MRH_dom"/>
</dbReference>
<evidence type="ECO:0000256" key="15">
    <source>
        <dbReference type="ARBA" id="ARBA00023136"/>
    </source>
</evidence>
<feature type="region of interest" description="Disordered" evidence="18">
    <location>
        <begin position="188"/>
        <end position="208"/>
    </location>
</feature>
<evidence type="ECO:0000256" key="3">
    <source>
        <dbReference type="ARBA" id="ARBA00004472"/>
    </source>
</evidence>
<dbReference type="Proteomes" id="UP000092666">
    <property type="component" value="Unassembled WGS sequence"/>
</dbReference>
<keyword evidence="10" id="KW-0653">Protein transport</keyword>
<dbReference type="GO" id="GO:0030659">
    <property type="term" value="C:cytoplasmic vesicle membrane"/>
    <property type="evidence" value="ECO:0007669"/>
    <property type="project" value="UniProtKB-SubCell"/>
</dbReference>
<feature type="signal peptide" evidence="20">
    <location>
        <begin position="1"/>
        <end position="25"/>
    </location>
</feature>
<dbReference type="EMBL" id="KI669501">
    <property type="protein sequence ID" value="OCF34211.1"/>
    <property type="molecule type" value="Genomic_DNA"/>
</dbReference>
<evidence type="ECO:0000256" key="6">
    <source>
        <dbReference type="ARBA" id="ARBA00013776"/>
    </source>
</evidence>
<evidence type="ECO:0000256" key="14">
    <source>
        <dbReference type="ARBA" id="ARBA00023128"/>
    </source>
</evidence>
<keyword evidence="13" id="KW-0333">Golgi apparatus</keyword>
<dbReference type="SUPFAM" id="SSF50911">
    <property type="entry name" value="Mannose 6-phosphate receptor domain"/>
    <property type="match status" value="1"/>
</dbReference>
<dbReference type="Gene3D" id="2.70.130.10">
    <property type="entry name" value="Mannose-6-phosphate receptor binding domain"/>
    <property type="match status" value="1"/>
</dbReference>
<keyword evidence="23" id="KW-1185">Reference proteome</keyword>
<feature type="transmembrane region" description="Helical" evidence="19">
    <location>
        <begin position="223"/>
        <end position="242"/>
    </location>
</feature>
<evidence type="ECO:0000256" key="17">
    <source>
        <dbReference type="ARBA" id="ARBA00023329"/>
    </source>
</evidence>
<keyword evidence="8 19" id="KW-0812">Transmembrane</keyword>
<evidence type="ECO:0000256" key="20">
    <source>
        <dbReference type="SAM" id="SignalP"/>
    </source>
</evidence>
<protein>
    <recommendedName>
        <fullName evidence="6">Autophagy-related protein 27</fullName>
    </recommendedName>
</protein>
<evidence type="ECO:0000313" key="23">
    <source>
        <dbReference type="Proteomes" id="UP000092666"/>
    </source>
</evidence>
<name>A0A1B9GT45_9TREE</name>
<evidence type="ECO:0000256" key="19">
    <source>
        <dbReference type="SAM" id="Phobius"/>
    </source>
</evidence>
<dbReference type="GO" id="GO:0031966">
    <property type="term" value="C:mitochondrial membrane"/>
    <property type="evidence" value="ECO:0007669"/>
    <property type="project" value="UniProtKB-SubCell"/>
</dbReference>
<dbReference type="PANTHER" id="PTHR15071">
    <property type="entry name" value="MANNOSE-6-PHOSPHATE RECEPTOR FAMILY MEMBER"/>
    <property type="match status" value="1"/>
</dbReference>
<keyword evidence="12" id="KW-0072">Autophagy</keyword>
<evidence type="ECO:0000256" key="11">
    <source>
        <dbReference type="ARBA" id="ARBA00022989"/>
    </source>
</evidence>
<dbReference type="GO" id="GO:0000139">
    <property type="term" value="C:Golgi membrane"/>
    <property type="evidence" value="ECO:0007669"/>
    <property type="project" value="UniProtKB-SubCell"/>
</dbReference>
<evidence type="ECO:0000256" key="16">
    <source>
        <dbReference type="ARBA" id="ARBA00023157"/>
    </source>
</evidence>
<evidence type="ECO:0000256" key="12">
    <source>
        <dbReference type="ARBA" id="ARBA00023006"/>
    </source>
</evidence>
<dbReference type="InterPro" id="IPR018939">
    <property type="entry name" value="Autophagy-rel_prot_27"/>
</dbReference>
<dbReference type="OrthoDB" id="29460at2759"/>
<reference evidence="23" key="2">
    <citation type="submission" date="2013-12" db="EMBL/GenBank/DDBJ databases">
        <title>Evolution of pathogenesis and genome organization in the Tremellales.</title>
        <authorList>
            <person name="Cuomo C."/>
            <person name="Litvintseva A."/>
            <person name="Heitman J."/>
            <person name="Chen Y."/>
            <person name="Sun S."/>
            <person name="Springer D."/>
            <person name="Dromer F."/>
            <person name="Young S."/>
            <person name="Zeng Q."/>
            <person name="Chapman S."/>
            <person name="Gujja S."/>
            <person name="Saif S."/>
            <person name="Birren B."/>
        </authorList>
    </citation>
    <scope>NUCLEOTIDE SEQUENCE [LARGE SCALE GENOMIC DNA]</scope>
    <source>
        <strain evidence="23">BCC8398</strain>
    </source>
</reference>
<dbReference type="GO" id="GO:0034045">
    <property type="term" value="C:phagophore assembly site membrane"/>
    <property type="evidence" value="ECO:0007669"/>
    <property type="project" value="UniProtKB-SubCell"/>
</dbReference>
<keyword evidence="15 19" id="KW-0472">Membrane</keyword>
<dbReference type="GO" id="GO:0006914">
    <property type="term" value="P:autophagy"/>
    <property type="evidence" value="ECO:0007669"/>
    <property type="project" value="UniProtKB-KW"/>
</dbReference>
<comment type="similarity">
    <text evidence="5">Belongs to the ATG27 family.</text>
</comment>
<evidence type="ECO:0000256" key="4">
    <source>
        <dbReference type="ARBA" id="ARBA00004614"/>
    </source>
</evidence>
<keyword evidence="9 20" id="KW-0732">Signal</keyword>
<accession>A0A1B9GT45</accession>
<evidence type="ECO:0000256" key="13">
    <source>
        <dbReference type="ARBA" id="ARBA00023034"/>
    </source>
</evidence>
<keyword evidence="14" id="KW-0496">Mitochondrion</keyword>
<dbReference type="GO" id="GO:0015031">
    <property type="term" value="P:protein transport"/>
    <property type="evidence" value="ECO:0007669"/>
    <property type="project" value="UniProtKB-KW"/>
</dbReference>
<evidence type="ECO:0000256" key="10">
    <source>
        <dbReference type="ARBA" id="ARBA00022927"/>
    </source>
</evidence>
<gene>
    <name evidence="22" type="ORF">I316_04161</name>
</gene>
<evidence type="ECO:0000259" key="21">
    <source>
        <dbReference type="PROSITE" id="PS51914"/>
    </source>
</evidence>
<sequence>MRPSLSARLLSLTLVTLTALPLVPAYQCAFTVSDIPYDINPLSGVREVSKETPTPPTTSEAVVKMELCGSEGLGKEDGVADEDQCPPNTRVCLQLLNHKPSSSDPDRITAVIPIWPADAPDGDVFTTPMGKKGEEGLKIYVQGSEYAGVPQHLNLTLLCDRNANAANPTLVSYTSGLLSLEWATPNACPRSSDDLPPGSPPPENGGTSGSGGGGLGFFGFLKFLFWLIVIGLIAYFAIGIFYNHQQYSARGWDLIPHRDFWREVPTLMSDLTNHLIAGFRGGSAGRGGYSSLG</sequence>
<evidence type="ECO:0000256" key="18">
    <source>
        <dbReference type="SAM" id="MobiDB-lite"/>
    </source>
</evidence>
<feature type="domain" description="MRH" evidence="21">
    <location>
        <begin position="26"/>
        <end position="190"/>
    </location>
</feature>
<keyword evidence="16" id="KW-1015">Disulfide bond</keyword>
<proteinExistence type="inferred from homology"/>
<evidence type="ECO:0000256" key="5">
    <source>
        <dbReference type="ARBA" id="ARBA00005363"/>
    </source>
</evidence>
<evidence type="ECO:0000256" key="9">
    <source>
        <dbReference type="ARBA" id="ARBA00022729"/>
    </source>
</evidence>
<organism evidence="22 23">
    <name type="scientific">Kwoniella heveanensis BCC8398</name>
    <dbReference type="NCBI Taxonomy" id="1296120"/>
    <lineage>
        <taxon>Eukaryota</taxon>
        <taxon>Fungi</taxon>
        <taxon>Dikarya</taxon>
        <taxon>Basidiomycota</taxon>
        <taxon>Agaricomycotina</taxon>
        <taxon>Tremellomycetes</taxon>
        <taxon>Tremellales</taxon>
        <taxon>Cryptococcaceae</taxon>
        <taxon>Kwoniella</taxon>
    </lineage>
</organism>